<dbReference type="InterPro" id="IPR017441">
    <property type="entry name" value="Protein_kinase_ATP_BS"/>
</dbReference>
<evidence type="ECO:0000256" key="3">
    <source>
        <dbReference type="ARBA" id="ARBA00022490"/>
    </source>
</evidence>
<dbReference type="SMART" id="SM00326">
    <property type="entry name" value="SH3"/>
    <property type="match status" value="1"/>
</dbReference>
<feature type="domain" description="Protein kinase" evidence="20">
    <location>
        <begin position="228"/>
        <end position="469"/>
    </location>
</feature>
<feature type="region of interest" description="Disordered" evidence="17">
    <location>
        <begin position="459"/>
        <end position="490"/>
    </location>
</feature>
<keyword evidence="5" id="KW-0519">Myristate</keyword>
<dbReference type="Proteomes" id="UP000694558">
    <property type="component" value="Chromosome 12"/>
</dbReference>
<keyword evidence="11" id="KW-0449">Lipoprotein</keyword>
<dbReference type="InterPro" id="IPR001245">
    <property type="entry name" value="Ser-Thr/Tyr_kinase_cat_dom"/>
</dbReference>
<evidence type="ECO:0000256" key="5">
    <source>
        <dbReference type="ARBA" id="ARBA00022707"/>
    </source>
</evidence>
<comment type="catalytic activity">
    <reaction evidence="12 16">
        <text>L-tyrosyl-[protein] + ATP = O-phospho-L-tyrosyl-[protein] + ADP + H(+)</text>
        <dbReference type="Rhea" id="RHEA:10596"/>
        <dbReference type="Rhea" id="RHEA-COMP:10136"/>
        <dbReference type="Rhea" id="RHEA-COMP:20101"/>
        <dbReference type="ChEBI" id="CHEBI:15378"/>
        <dbReference type="ChEBI" id="CHEBI:30616"/>
        <dbReference type="ChEBI" id="CHEBI:46858"/>
        <dbReference type="ChEBI" id="CHEBI:61978"/>
        <dbReference type="ChEBI" id="CHEBI:456216"/>
        <dbReference type="EC" id="2.7.10.2"/>
    </reaction>
</comment>
<dbReference type="FunFam" id="3.30.200.20:FF:000053">
    <property type="entry name" value="Tyrosine-protein kinase"/>
    <property type="match status" value="1"/>
</dbReference>
<keyword evidence="7 16" id="KW-0418">Kinase</keyword>
<dbReference type="InterPro" id="IPR000980">
    <property type="entry name" value="SH2"/>
</dbReference>
<dbReference type="FunFam" id="2.30.30.40:FF:000145">
    <property type="entry name" value="Tyrosine-protein kinase"/>
    <property type="match status" value="1"/>
</dbReference>
<evidence type="ECO:0000256" key="17">
    <source>
        <dbReference type="SAM" id="MobiDB-lite"/>
    </source>
</evidence>
<evidence type="ECO:0000259" key="18">
    <source>
        <dbReference type="PROSITE" id="PS50001"/>
    </source>
</evidence>
<dbReference type="InterPro" id="IPR000719">
    <property type="entry name" value="Prot_kinase_dom"/>
</dbReference>
<keyword evidence="8 15" id="KW-0067">ATP-binding</keyword>
<evidence type="ECO:0000256" key="4">
    <source>
        <dbReference type="ARBA" id="ARBA00022679"/>
    </source>
</evidence>
<dbReference type="Gene3D" id="3.30.200.20">
    <property type="entry name" value="Phosphorylase Kinase, domain 1"/>
    <property type="match status" value="1"/>
</dbReference>
<evidence type="ECO:0000256" key="14">
    <source>
        <dbReference type="PROSITE-ProRule" id="PRU00192"/>
    </source>
</evidence>
<keyword evidence="6 15" id="KW-0547">Nucleotide-binding</keyword>
<evidence type="ECO:0000256" key="10">
    <source>
        <dbReference type="ARBA" id="ARBA00023137"/>
    </source>
</evidence>
<name>A0A8D3CUB7_SCOMX</name>
<sequence>EPGECPAKRTTPPTLPGGFFYRPIVGLIRNTWFESSYMNWTAGTQCVAKGDHRKPKPGELAYHKGDILTIVDISTRKGFYKASHNTTGDEGLINSTNVREREALRVDPCLSLMPWFHGKISGPEAVCKLQPAEDGLFLVRESIRHPGDYVLCVSVSGVVIHYRVIYQDSKLTIDNTQYFYNLIDMIEFYSKDKGSIATTLLKPRQKQGTKSAELELSKSGWLLDITKLTLGANIGEGEFGAVYEGEYMGQRVAVKTIKCDVTAQAFLQETAVMTKLQHKNLVRLLGVILHKGLHIVTELMRKGNLVNFLRTRGRSVVDSVQLLRFSLDVCEGMEYLESKKLVHRDLAARNVLVSDDCVAKVSDFGLTRLDPKVSDNVKVPVKWTAPEALKKDVSLKSCYAAFPLPLNFLFCFYPSSLKEVKDTVEGGYRMQAPEDCPPGVYSLMTICWELEPRRRPAFHKLKEKLEREMGKHSPSPGSEHRDGARSGSRC</sequence>
<evidence type="ECO:0000256" key="7">
    <source>
        <dbReference type="ARBA" id="ARBA00022777"/>
    </source>
</evidence>
<evidence type="ECO:0000313" key="21">
    <source>
        <dbReference type="Ensembl" id="ENSSMAP00000050875.1"/>
    </source>
</evidence>
<dbReference type="GeneTree" id="ENSGT00940000160775"/>
<dbReference type="InterPro" id="IPR020635">
    <property type="entry name" value="Tyr_kinase_cat_dom"/>
</dbReference>
<comment type="similarity">
    <text evidence="16">Belongs to the protein kinase superfamily. Tyr protein kinase family.</text>
</comment>
<dbReference type="InterPro" id="IPR036860">
    <property type="entry name" value="SH2_dom_sf"/>
</dbReference>
<dbReference type="PRINTS" id="PR00401">
    <property type="entry name" value="SH2DOMAIN"/>
</dbReference>
<dbReference type="InterPro" id="IPR036028">
    <property type="entry name" value="SH3-like_dom_sf"/>
</dbReference>
<dbReference type="AlphaFoldDB" id="A0A8D3CUB7"/>
<dbReference type="Ensembl" id="ENSSMAT00000062111.1">
    <property type="protein sequence ID" value="ENSSMAP00000050875.1"/>
    <property type="gene ID" value="ENSSMAG00000005461.2"/>
</dbReference>
<keyword evidence="4 16" id="KW-0808">Transferase</keyword>
<dbReference type="InterPro" id="IPR050198">
    <property type="entry name" value="Non-receptor_tyrosine_kinases"/>
</dbReference>
<dbReference type="SMART" id="SM00252">
    <property type="entry name" value="SH2"/>
    <property type="match status" value="1"/>
</dbReference>
<evidence type="ECO:0000256" key="6">
    <source>
        <dbReference type="ARBA" id="ARBA00022741"/>
    </source>
</evidence>
<organism evidence="21 22">
    <name type="scientific">Scophthalmus maximus</name>
    <name type="common">Turbot</name>
    <name type="synonym">Psetta maxima</name>
    <dbReference type="NCBI Taxonomy" id="52904"/>
    <lineage>
        <taxon>Eukaryota</taxon>
        <taxon>Metazoa</taxon>
        <taxon>Chordata</taxon>
        <taxon>Craniata</taxon>
        <taxon>Vertebrata</taxon>
        <taxon>Euteleostomi</taxon>
        <taxon>Actinopterygii</taxon>
        <taxon>Neopterygii</taxon>
        <taxon>Teleostei</taxon>
        <taxon>Neoteleostei</taxon>
        <taxon>Acanthomorphata</taxon>
        <taxon>Carangaria</taxon>
        <taxon>Pleuronectiformes</taxon>
        <taxon>Pleuronectoidei</taxon>
        <taxon>Scophthalmidae</taxon>
        <taxon>Scophthalmus</taxon>
    </lineage>
</organism>
<evidence type="ECO:0000256" key="9">
    <source>
        <dbReference type="ARBA" id="ARBA00022999"/>
    </source>
</evidence>
<reference evidence="21" key="1">
    <citation type="submission" date="2023-05" db="EMBL/GenBank/DDBJ databases">
        <title>High-quality long-read genome of Scophthalmus maximus.</title>
        <authorList>
            <person name="Lien S."/>
            <person name="Martinez P."/>
        </authorList>
    </citation>
    <scope>NUCLEOTIDE SEQUENCE [LARGE SCALE GENOMIC DNA]</scope>
</reference>
<dbReference type="PROSITE" id="PS50011">
    <property type="entry name" value="PROTEIN_KINASE_DOM"/>
    <property type="match status" value="1"/>
</dbReference>
<dbReference type="Gene3D" id="1.10.510.10">
    <property type="entry name" value="Transferase(Phosphotransferase) domain 1"/>
    <property type="match status" value="1"/>
</dbReference>
<evidence type="ECO:0000256" key="13">
    <source>
        <dbReference type="PROSITE-ProRule" id="PRU00191"/>
    </source>
</evidence>
<dbReference type="PRINTS" id="PR00109">
    <property type="entry name" value="TYRKINASE"/>
</dbReference>
<dbReference type="Gene3D" id="3.30.505.10">
    <property type="entry name" value="SH2 domain"/>
    <property type="match status" value="1"/>
</dbReference>
<comment type="subcellular location">
    <subcellularLocation>
        <location evidence="1">Cytoplasm</location>
    </subcellularLocation>
</comment>
<protein>
    <recommendedName>
        <fullName evidence="16">Tyrosine-protein kinase</fullName>
        <ecNumber evidence="16">2.7.10.2</ecNumber>
    </recommendedName>
</protein>
<dbReference type="SUPFAM" id="SSF55550">
    <property type="entry name" value="SH2 domain"/>
    <property type="match status" value="1"/>
</dbReference>
<dbReference type="SUPFAM" id="SSF50044">
    <property type="entry name" value="SH3-domain"/>
    <property type="match status" value="1"/>
</dbReference>
<dbReference type="PANTHER" id="PTHR24418">
    <property type="entry name" value="TYROSINE-PROTEIN KINASE"/>
    <property type="match status" value="1"/>
</dbReference>
<dbReference type="PROSITE" id="PS00107">
    <property type="entry name" value="PROTEIN_KINASE_ATP"/>
    <property type="match status" value="1"/>
</dbReference>
<dbReference type="PROSITE" id="PS00109">
    <property type="entry name" value="PROTEIN_KINASE_TYR"/>
    <property type="match status" value="1"/>
</dbReference>
<evidence type="ECO:0000259" key="20">
    <source>
        <dbReference type="PROSITE" id="PS50011"/>
    </source>
</evidence>
<feature type="domain" description="SH2" evidence="18">
    <location>
        <begin position="115"/>
        <end position="204"/>
    </location>
</feature>
<dbReference type="GO" id="GO:0004715">
    <property type="term" value="F:non-membrane spanning protein tyrosine kinase activity"/>
    <property type="evidence" value="ECO:0007669"/>
    <property type="project" value="UniProtKB-EC"/>
</dbReference>
<dbReference type="InterPro" id="IPR001452">
    <property type="entry name" value="SH3_domain"/>
</dbReference>
<dbReference type="PROSITE" id="PS50001">
    <property type="entry name" value="SH2"/>
    <property type="match status" value="1"/>
</dbReference>
<dbReference type="InterPro" id="IPR008266">
    <property type="entry name" value="Tyr_kinase_AS"/>
</dbReference>
<dbReference type="FunFam" id="3.30.505.10:FF:000023">
    <property type="entry name" value="Tyrosine-protein kinase"/>
    <property type="match status" value="1"/>
</dbReference>
<dbReference type="GO" id="GO:0005737">
    <property type="term" value="C:cytoplasm"/>
    <property type="evidence" value="ECO:0007669"/>
    <property type="project" value="UniProtKB-SubCell"/>
</dbReference>
<dbReference type="Pfam" id="PF00017">
    <property type="entry name" value="SH2"/>
    <property type="match status" value="1"/>
</dbReference>
<evidence type="ECO:0000259" key="19">
    <source>
        <dbReference type="PROSITE" id="PS50002"/>
    </source>
</evidence>
<feature type="domain" description="SH3" evidence="19">
    <location>
        <begin position="41"/>
        <end position="103"/>
    </location>
</feature>
<dbReference type="PROSITE" id="PS50002">
    <property type="entry name" value="SH3"/>
    <property type="match status" value="1"/>
</dbReference>
<evidence type="ECO:0000256" key="2">
    <source>
        <dbReference type="ARBA" id="ARBA00022443"/>
    </source>
</evidence>
<evidence type="ECO:0000256" key="1">
    <source>
        <dbReference type="ARBA" id="ARBA00004496"/>
    </source>
</evidence>
<dbReference type="Pfam" id="PF07714">
    <property type="entry name" value="PK_Tyr_Ser-Thr"/>
    <property type="match status" value="1"/>
</dbReference>
<gene>
    <name evidence="21" type="primary">MATK</name>
</gene>
<dbReference type="Gene3D" id="2.30.30.40">
    <property type="entry name" value="SH3 Domains"/>
    <property type="match status" value="1"/>
</dbReference>
<keyword evidence="3" id="KW-0963">Cytoplasm</keyword>
<keyword evidence="2 14" id="KW-0728">SH3 domain</keyword>
<dbReference type="SUPFAM" id="SSF56112">
    <property type="entry name" value="Protein kinase-like (PK-like)"/>
    <property type="match status" value="1"/>
</dbReference>
<evidence type="ECO:0000256" key="16">
    <source>
        <dbReference type="RuleBase" id="RU362096"/>
    </source>
</evidence>
<dbReference type="CDD" id="cd11811">
    <property type="entry name" value="SH3_CHK"/>
    <property type="match status" value="1"/>
</dbReference>
<accession>A0A8D3CUB7</accession>
<dbReference type="InterPro" id="IPR011009">
    <property type="entry name" value="Kinase-like_dom_sf"/>
</dbReference>
<feature type="binding site" evidence="15">
    <location>
        <position position="255"/>
    </location>
    <ligand>
        <name>ATP</name>
        <dbReference type="ChEBI" id="CHEBI:30616"/>
    </ligand>
</feature>
<dbReference type="EC" id="2.7.10.2" evidence="16"/>
<evidence type="ECO:0000256" key="12">
    <source>
        <dbReference type="ARBA" id="ARBA00051245"/>
    </source>
</evidence>
<proteinExistence type="inferred from homology"/>
<dbReference type="SMART" id="SM00219">
    <property type="entry name" value="TyrKc"/>
    <property type="match status" value="1"/>
</dbReference>
<keyword evidence="9 13" id="KW-0727">SH2 domain</keyword>
<evidence type="ECO:0000256" key="15">
    <source>
        <dbReference type="PROSITE-ProRule" id="PRU10141"/>
    </source>
</evidence>
<evidence type="ECO:0000256" key="8">
    <source>
        <dbReference type="ARBA" id="ARBA00022840"/>
    </source>
</evidence>
<evidence type="ECO:0000313" key="22">
    <source>
        <dbReference type="Proteomes" id="UP000694558"/>
    </source>
</evidence>
<dbReference type="GO" id="GO:0005524">
    <property type="term" value="F:ATP binding"/>
    <property type="evidence" value="ECO:0007669"/>
    <property type="project" value="UniProtKB-UniRule"/>
</dbReference>
<evidence type="ECO:0000256" key="11">
    <source>
        <dbReference type="ARBA" id="ARBA00023288"/>
    </source>
</evidence>
<keyword evidence="10 16" id="KW-0829">Tyrosine-protein kinase</keyword>
<reference evidence="21" key="2">
    <citation type="submission" date="2025-08" db="UniProtKB">
        <authorList>
            <consortium name="Ensembl"/>
        </authorList>
    </citation>
    <scope>IDENTIFICATION</scope>
</reference>